<reference evidence="1" key="1">
    <citation type="journal article" date="2021" name="Proc. Natl. Acad. Sci. U.S.A.">
        <title>A Catalog of Tens of Thousands of Viruses from Human Metagenomes Reveals Hidden Associations with Chronic Diseases.</title>
        <authorList>
            <person name="Tisza M.J."/>
            <person name="Buck C.B."/>
        </authorList>
    </citation>
    <scope>NUCLEOTIDE SEQUENCE</scope>
    <source>
        <strain evidence="1">CtcPl3</strain>
    </source>
</reference>
<dbReference type="EMBL" id="BK015752">
    <property type="protein sequence ID" value="DAE23394.1"/>
    <property type="molecule type" value="Genomic_DNA"/>
</dbReference>
<accession>A0A8S5QWP3</accession>
<name>A0A8S5QWP3_9CAUD</name>
<evidence type="ECO:0000313" key="1">
    <source>
        <dbReference type="EMBL" id="DAE23394.1"/>
    </source>
</evidence>
<sequence length="58" mass="6634">MDEKQVCGECKLFTNEDSFGNGWCEFHQKEAFCENVACEDGIEIEGYISYDTDNDDNP</sequence>
<protein>
    <submittedName>
        <fullName evidence="1">High-potential iron-sulfur protein-sulfur protein, METAL BINDING PROTEIN</fullName>
    </submittedName>
</protein>
<proteinExistence type="predicted"/>
<organism evidence="1">
    <name type="scientific">Myoviridae sp. ctcPl3</name>
    <dbReference type="NCBI Taxonomy" id="2826669"/>
    <lineage>
        <taxon>Viruses</taxon>
        <taxon>Duplodnaviria</taxon>
        <taxon>Heunggongvirae</taxon>
        <taxon>Uroviricota</taxon>
        <taxon>Caudoviricetes</taxon>
    </lineage>
</organism>